<keyword evidence="3" id="KW-1185">Reference proteome</keyword>
<protein>
    <submittedName>
        <fullName evidence="2">ORF3b</fullName>
    </submittedName>
</protein>
<dbReference type="OrthoDB" id="18216at10239"/>
<dbReference type="KEGG" id="vg:15088789"/>
<organism evidence="2 3">
    <name type="scientific">Hana virus</name>
    <dbReference type="NCBI Taxonomy" id="1286140"/>
    <lineage>
        <taxon>Viruses</taxon>
        <taxon>Riboviria</taxon>
        <taxon>Orthornavirae</taxon>
        <taxon>Pisuviricota</taxon>
        <taxon>Pisoniviricetes</taxon>
        <taxon>Nidovirales</taxon>
        <taxon>Mesnidovirineae</taxon>
        <taxon>Mesoniviridae</taxon>
        <taxon>Hexponivirinae</taxon>
        <taxon>Alphamesonivirus</taxon>
        <taxon>Hanalivirus</taxon>
        <taxon>Alphamesonivirus hanaense</taxon>
    </lineage>
</organism>
<dbReference type="RefSeq" id="YP_007697634.1">
    <property type="nucleotide sequence ID" value="NC_020899.1"/>
</dbReference>
<dbReference type="EMBL" id="JQ957872">
    <property type="protein sequence ID" value="AGE00053.1"/>
    <property type="molecule type" value="Genomic_RNA"/>
</dbReference>
<evidence type="ECO:0000256" key="1">
    <source>
        <dbReference type="SAM" id="Phobius"/>
    </source>
</evidence>
<dbReference type="Proteomes" id="UP000201736">
    <property type="component" value="Segment"/>
</dbReference>
<keyword evidence="1" id="KW-0812">Transmembrane</keyword>
<name>M4JWS6_9NIDO</name>
<feature type="transmembrane region" description="Helical" evidence="1">
    <location>
        <begin position="81"/>
        <end position="97"/>
    </location>
</feature>
<evidence type="ECO:0000313" key="3">
    <source>
        <dbReference type="Proteomes" id="UP000201736"/>
    </source>
</evidence>
<dbReference type="GeneID" id="15088789"/>
<accession>M4JWS6</accession>
<evidence type="ECO:0000313" key="2">
    <source>
        <dbReference type="EMBL" id="AGE00053.1"/>
    </source>
</evidence>
<proteinExistence type="predicted"/>
<keyword evidence="1" id="KW-1133">Transmembrane helix</keyword>
<sequence length="116" mass="13820">MLKSMLCIRTQPQSQNHCITSPYYHGNLTAVIPSSQDGRIAKLQSRIKSENRVRWLFNNFLFTITCSYKLATFLYYIFTTLYYGFCLIIFYILWIYLTKLTNQVKLIYHNFSDPYS</sequence>
<feature type="transmembrane region" description="Helical" evidence="1">
    <location>
        <begin position="55"/>
        <end position="75"/>
    </location>
</feature>
<keyword evidence="1" id="KW-0472">Membrane</keyword>
<reference evidence="2 3" key="1">
    <citation type="journal article" date="2013" name="J. Virol.">
        <title>Identification and characterization of genetically divergent members of the newly established family mesoniviridae.</title>
        <authorList>
            <person name="Zirkel F."/>
            <person name="Roth H."/>
            <person name="Kurth A."/>
            <person name="Drosten C."/>
            <person name="Ziebuhr J."/>
            <person name="Junglen S."/>
        </authorList>
    </citation>
    <scope>NUCLEOTIDE SEQUENCE [LARGE SCALE GENOMIC DNA]</scope>
    <source>
        <strain evidence="2 3">A4/CI/2004</strain>
    </source>
</reference>